<name>A0ABR0CAN4_PURLI</name>
<evidence type="ECO:0000313" key="3">
    <source>
        <dbReference type="Proteomes" id="UP001287286"/>
    </source>
</evidence>
<accession>A0ABR0CAN4</accession>
<evidence type="ECO:0000256" key="1">
    <source>
        <dbReference type="SAM" id="MobiDB-lite"/>
    </source>
</evidence>
<keyword evidence="3" id="KW-1185">Reference proteome</keyword>
<feature type="compositionally biased region" description="Basic and acidic residues" evidence="1">
    <location>
        <begin position="74"/>
        <end position="83"/>
    </location>
</feature>
<proteinExistence type="predicted"/>
<reference evidence="2 3" key="1">
    <citation type="journal article" date="2024" name="Microbiol. Resour. Announc.">
        <title>Genome annotations for the ascomycete fungi Trichoderma harzianum, Trichoderma aggressivum, and Purpureocillium lilacinum.</title>
        <authorList>
            <person name="Beijen E.P.W."/>
            <person name="Ohm R.A."/>
        </authorList>
    </citation>
    <scope>NUCLEOTIDE SEQUENCE [LARGE SCALE GENOMIC DNA]</scope>
    <source>
        <strain evidence="2 3">CBS 150709</strain>
    </source>
</reference>
<organism evidence="2 3">
    <name type="scientific">Purpureocillium lilacinum</name>
    <name type="common">Paecilomyces lilacinus</name>
    <dbReference type="NCBI Taxonomy" id="33203"/>
    <lineage>
        <taxon>Eukaryota</taxon>
        <taxon>Fungi</taxon>
        <taxon>Dikarya</taxon>
        <taxon>Ascomycota</taxon>
        <taxon>Pezizomycotina</taxon>
        <taxon>Sordariomycetes</taxon>
        <taxon>Hypocreomycetidae</taxon>
        <taxon>Hypocreales</taxon>
        <taxon>Ophiocordycipitaceae</taxon>
        <taxon>Purpureocillium</taxon>
    </lineage>
</organism>
<feature type="region of interest" description="Disordered" evidence="1">
    <location>
        <begin position="70"/>
        <end position="170"/>
    </location>
</feature>
<comment type="caution">
    <text evidence="2">The sequence shown here is derived from an EMBL/GenBank/DDBJ whole genome shotgun (WGS) entry which is preliminary data.</text>
</comment>
<dbReference type="EMBL" id="JAWRVI010000006">
    <property type="protein sequence ID" value="KAK4093126.1"/>
    <property type="molecule type" value="Genomic_DNA"/>
</dbReference>
<gene>
    <name evidence="2" type="ORF">Purlil1_2283</name>
</gene>
<feature type="compositionally biased region" description="Polar residues" evidence="1">
    <location>
        <begin position="161"/>
        <end position="170"/>
    </location>
</feature>
<sequence length="170" mass="18604">MGPMRKGSSPDRNLTFLHEPPGWSASSVVWTAKSWQHLSQARGRDAIQMGRGSAIKLAGRHLLAQRVLGGLGPSRRDSAKIDIRLAAPQRQRQPATALPRKGPDHGTGGKGCAAQPSQRRQCRPAARSNESTQQWLARRGEREVTGKSNHWLGRLPDDDPVTQSSLLAKR</sequence>
<dbReference type="Proteomes" id="UP001287286">
    <property type="component" value="Unassembled WGS sequence"/>
</dbReference>
<feature type="compositionally biased region" description="Low complexity" evidence="1">
    <location>
        <begin position="84"/>
        <end position="100"/>
    </location>
</feature>
<protein>
    <submittedName>
        <fullName evidence="2">Uncharacterized protein</fullName>
    </submittedName>
</protein>
<evidence type="ECO:0000313" key="2">
    <source>
        <dbReference type="EMBL" id="KAK4093126.1"/>
    </source>
</evidence>